<dbReference type="AlphaFoldDB" id="A0A238KWR8"/>
<organism evidence="2 3">
    <name type="scientific">Maliponia aquimaris</name>
    <dbReference type="NCBI Taxonomy" id="1673631"/>
    <lineage>
        <taxon>Bacteria</taxon>
        <taxon>Pseudomonadati</taxon>
        <taxon>Pseudomonadota</taxon>
        <taxon>Alphaproteobacteria</taxon>
        <taxon>Rhodobacterales</taxon>
        <taxon>Paracoccaceae</taxon>
        <taxon>Maliponia</taxon>
    </lineage>
</organism>
<proteinExistence type="predicted"/>
<keyword evidence="1" id="KW-0812">Transmembrane</keyword>
<accession>A0A238KWR8</accession>
<gene>
    <name evidence="2" type="ORF">MAA8898_03606</name>
</gene>
<feature type="transmembrane region" description="Helical" evidence="1">
    <location>
        <begin position="21"/>
        <end position="43"/>
    </location>
</feature>
<keyword evidence="1" id="KW-0472">Membrane</keyword>
<sequence length="121" mass="13010">MRRNDTSPAGRPGVPGIAPRLPWRAMNVTIGGVLLLACLAIWLNAAARPHALDLPGGVRIAVQDAPPGTTLLTYVPARIDETGLDGYAAALCGSGRYDMQSIRPTWTDRLQHRARVQLTCQ</sequence>
<name>A0A238KWR8_9RHOB</name>
<keyword evidence="1" id="KW-1133">Transmembrane helix</keyword>
<dbReference type="EMBL" id="FXYF01000011">
    <property type="protein sequence ID" value="SMX47229.1"/>
    <property type="molecule type" value="Genomic_DNA"/>
</dbReference>
<evidence type="ECO:0000313" key="3">
    <source>
        <dbReference type="Proteomes" id="UP000207598"/>
    </source>
</evidence>
<dbReference type="RefSeq" id="WP_094022385.1">
    <property type="nucleotide sequence ID" value="NZ_FXYF01000011.1"/>
</dbReference>
<evidence type="ECO:0000313" key="2">
    <source>
        <dbReference type="EMBL" id="SMX47229.1"/>
    </source>
</evidence>
<keyword evidence="3" id="KW-1185">Reference proteome</keyword>
<evidence type="ECO:0000256" key="1">
    <source>
        <dbReference type="SAM" id="Phobius"/>
    </source>
</evidence>
<dbReference type="Proteomes" id="UP000207598">
    <property type="component" value="Unassembled WGS sequence"/>
</dbReference>
<protein>
    <submittedName>
        <fullName evidence="2">Uncharacterized protein</fullName>
    </submittedName>
</protein>
<reference evidence="2 3" key="1">
    <citation type="submission" date="2017-05" db="EMBL/GenBank/DDBJ databases">
        <authorList>
            <person name="Song R."/>
            <person name="Chenine A.L."/>
            <person name="Ruprecht R.M."/>
        </authorList>
    </citation>
    <scope>NUCLEOTIDE SEQUENCE [LARGE SCALE GENOMIC DNA]</scope>
    <source>
        <strain evidence="2 3">CECT 8898</strain>
    </source>
</reference>